<gene>
    <name evidence="2" type="ORF">SSX86_028923</name>
</gene>
<dbReference type="CDD" id="cd22157">
    <property type="entry name" value="F-box_AtFBW1-like"/>
    <property type="match status" value="1"/>
</dbReference>
<dbReference type="SUPFAM" id="SSF50965">
    <property type="entry name" value="Galactose oxidase, central domain"/>
    <property type="match status" value="1"/>
</dbReference>
<dbReference type="InterPro" id="IPR017451">
    <property type="entry name" value="F-box-assoc_interact_dom"/>
</dbReference>
<dbReference type="InterPro" id="IPR013187">
    <property type="entry name" value="F-box-assoc_dom_typ3"/>
</dbReference>
<dbReference type="Pfam" id="PF08268">
    <property type="entry name" value="FBA_3"/>
    <property type="match status" value="1"/>
</dbReference>
<evidence type="ECO:0000313" key="2">
    <source>
        <dbReference type="EMBL" id="KAK9052294.1"/>
    </source>
</evidence>
<comment type="caution">
    <text evidence="2">The sequence shown here is derived from an EMBL/GenBank/DDBJ whole genome shotgun (WGS) entry which is preliminary data.</text>
</comment>
<dbReference type="Gene3D" id="1.20.1280.50">
    <property type="match status" value="1"/>
</dbReference>
<dbReference type="SUPFAM" id="SSF81383">
    <property type="entry name" value="F-box domain"/>
    <property type="match status" value="1"/>
</dbReference>
<dbReference type="AlphaFoldDB" id="A0AAP0C8L1"/>
<evidence type="ECO:0000259" key="1">
    <source>
        <dbReference type="PROSITE" id="PS50181"/>
    </source>
</evidence>
<feature type="domain" description="F-box" evidence="1">
    <location>
        <begin position="1"/>
        <end position="44"/>
    </location>
</feature>
<dbReference type="Pfam" id="PF00646">
    <property type="entry name" value="F-box"/>
    <property type="match status" value="1"/>
</dbReference>
<dbReference type="NCBIfam" id="TIGR01640">
    <property type="entry name" value="F_box_assoc_1"/>
    <property type="match status" value="1"/>
</dbReference>
<reference evidence="2 3" key="1">
    <citation type="submission" date="2024-04" db="EMBL/GenBank/DDBJ databases">
        <title>The reference genome of an endangered Asteraceae, Deinandra increscens subsp. villosa, native to the Central Coast of California.</title>
        <authorList>
            <person name="Guilliams M."/>
            <person name="Hasenstab-Lehman K."/>
            <person name="Meyer R."/>
            <person name="Mcevoy S."/>
        </authorList>
    </citation>
    <scope>NUCLEOTIDE SEQUENCE [LARGE SCALE GENOMIC DNA]</scope>
    <source>
        <tissue evidence="2">Leaf</tissue>
    </source>
</reference>
<dbReference type="PANTHER" id="PTHR31672">
    <property type="entry name" value="BNACNNG10540D PROTEIN"/>
    <property type="match status" value="1"/>
</dbReference>
<proteinExistence type="predicted"/>
<dbReference type="InterPro" id="IPR011043">
    <property type="entry name" value="Gal_Oxase/kelch_b-propeller"/>
</dbReference>
<evidence type="ECO:0000313" key="3">
    <source>
        <dbReference type="Proteomes" id="UP001408789"/>
    </source>
</evidence>
<dbReference type="InterPro" id="IPR036047">
    <property type="entry name" value="F-box-like_dom_sf"/>
</dbReference>
<dbReference type="PANTHER" id="PTHR31672:SF13">
    <property type="entry name" value="F-BOX PROTEIN CPR30-LIKE"/>
    <property type="match status" value="1"/>
</dbReference>
<sequence length="352" mass="41045">MAGFLPDDILCNILARLPAKPLLRFRCVSKHWNHMLREPSFMKLRSRKTILLPLETLHLVDHNDDTPDSIVTRRYPLENLLPKHVRAGVVGTFNGVILLRYLNTFILYNPFTCLSMKLPSPPTCERGGYGFGYGANPDDLKIVRFRQHYKTCDVFSFNKGLWSSWDTSKYNIFIKFQHDVGTFINGCLYWIAYDRDVLIVLDVKDMVLSEMDLPFKNDHSWDLLGMVNGRLCALKFVGYSGYDMWVMKEQKQWSKIYSFRSPLFNDHMFPLCNLDGGRIVLGSPKNLIIYDPLKDLHSTIDVPISNGYFWRMNVLEYVESLVSPLDMCSLKRKRDTRNKEKCKKQKNGNYKR</sequence>
<dbReference type="Proteomes" id="UP001408789">
    <property type="component" value="Unassembled WGS sequence"/>
</dbReference>
<keyword evidence="3" id="KW-1185">Reference proteome</keyword>
<dbReference type="EMBL" id="JBCNJP010000027">
    <property type="protein sequence ID" value="KAK9052294.1"/>
    <property type="molecule type" value="Genomic_DNA"/>
</dbReference>
<protein>
    <recommendedName>
        <fullName evidence="1">F-box domain-containing protein</fullName>
    </recommendedName>
</protein>
<dbReference type="PROSITE" id="PS50181">
    <property type="entry name" value="FBOX"/>
    <property type="match status" value="1"/>
</dbReference>
<dbReference type="InterPro" id="IPR001810">
    <property type="entry name" value="F-box_dom"/>
</dbReference>
<dbReference type="SMART" id="SM00256">
    <property type="entry name" value="FBOX"/>
    <property type="match status" value="1"/>
</dbReference>
<accession>A0AAP0C8L1</accession>
<name>A0AAP0C8L1_9ASTR</name>
<organism evidence="2 3">
    <name type="scientific">Deinandra increscens subsp. villosa</name>
    <dbReference type="NCBI Taxonomy" id="3103831"/>
    <lineage>
        <taxon>Eukaryota</taxon>
        <taxon>Viridiplantae</taxon>
        <taxon>Streptophyta</taxon>
        <taxon>Embryophyta</taxon>
        <taxon>Tracheophyta</taxon>
        <taxon>Spermatophyta</taxon>
        <taxon>Magnoliopsida</taxon>
        <taxon>eudicotyledons</taxon>
        <taxon>Gunneridae</taxon>
        <taxon>Pentapetalae</taxon>
        <taxon>asterids</taxon>
        <taxon>campanulids</taxon>
        <taxon>Asterales</taxon>
        <taxon>Asteraceae</taxon>
        <taxon>Asteroideae</taxon>
        <taxon>Heliantheae alliance</taxon>
        <taxon>Madieae</taxon>
        <taxon>Madiinae</taxon>
        <taxon>Deinandra</taxon>
    </lineage>
</organism>
<dbReference type="InterPro" id="IPR050796">
    <property type="entry name" value="SCF_F-box_component"/>
</dbReference>